<dbReference type="PROSITE" id="PS50888">
    <property type="entry name" value="BHLH"/>
    <property type="match status" value="1"/>
</dbReference>
<dbReference type="AlphaFoldDB" id="A0A067RVP2"/>
<proteinExistence type="predicted"/>
<dbReference type="eggNOG" id="KOG4395">
    <property type="taxonomic scope" value="Eukaryota"/>
</dbReference>
<evidence type="ECO:0000313" key="4">
    <source>
        <dbReference type="Proteomes" id="UP000027135"/>
    </source>
</evidence>
<evidence type="ECO:0000256" key="1">
    <source>
        <dbReference type="SAM" id="MobiDB-lite"/>
    </source>
</evidence>
<protein>
    <submittedName>
        <fullName evidence="3">Helix-loop-helix protein delilah</fullName>
    </submittedName>
</protein>
<dbReference type="GO" id="GO:0045944">
    <property type="term" value="P:positive regulation of transcription by RNA polymerase II"/>
    <property type="evidence" value="ECO:0007669"/>
    <property type="project" value="TreeGrafter"/>
</dbReference>
<accession>A0A067RVP2</accession>
<dbReference type="GO" id="GO:0005634">
    <property type="term" value="C:nucleus"/>
    <property type="evidence" value="ECO:0007669"/>
    <property type="project" value="TreeGrafter"/>
</dbReference>
<dbReference type="SUPFAM" id="SSF47459">
    <property type="entry name" value="HLH, helix-loop-helix DNA-binding domain"/>
    <property type="match status" value="1"/>
</dbReference>
<dbReference type="Proteomes" id="UP000027135">
    <property type="component" value="Unassembled WGS sequence"/>
</dbReference>
<dbReference type="Pfam" id="PF00010">
    <property type="entry name" value="HLH"/>
    <property type="match status" value="1"/>
</dbReference>
<dbReference type="EMBL" id="KK852435">
    <property type="protein sequence ID" value="KDR23944.1"/>
    <property type="molecule type" value="Genomic_DNA"/>
</dbReference>
<dbReference type="InterPro" id="IPR011598">
    <property type="entry name" value="bHLH_dom"/>
</dbReference>
<sequence length="274" mass="30063">MREINAAFETLRRAVPHISTSAHQSQNDSIGSEKLTKITTLRLAMKYIASLSQALQQADSFIHMSEVPAPTLQHPNSISSSSNSSNGSLRLISDGESLTFSEQCLTPPDRTPPNFTKQCFTSVSLTRMSSPDHIRHRITPPPENNRQNISSSPEIQRTICNHSQNILSSELGITTHCIPSDSTGNLCDNHPCAGHSRHCLLSPAVDRQCLQHQHPCAPNSQLCLSTPVLQSPDLSQHCLTPVDFEEHAAEEHSALLVFDDDSLDSPDLDHLLIS</sequence>
<dbReference type="Gene3D" id="4.10.280.10">
    <property type="entry name" value="Helix-loop-helix DNA-binding domain"/>
    <property type="match status" value="1"/>
</dbReference>
<dbReference type="GO" id="GO:0009653">
    <property type="term" value="P:anatomical structure morphogenesis"/>
    <property type="evidence" value="ECO:0007669"/>
    <property type="project" value="TreeGrafter"/>
</dbReference>
<evidence type="ECO:0000259" key="2">
    <source>
        <dbReference type="PROSITE" id="PS50888"/>
    </source>
</evidence>
<organism evidence="3 4">
    <name type="scientific">Zootermopsis nevadensis</name>
    <name type="common">Dampwood termite</name>
    <dbReference type="NCBI Taxonomy" id="136037"/>
    <lineage>
        <taxon>Eukaryota</taxon>
        <taxon>Metazoa</taxon>
        <taxon>Ecdysozoa</taxon>
        <taxon>Arthropoda</taxon>
        <taxon>Hexapoda</taxon>
        <taxon>Insecta</taxon>
        <taxon>Pterygota</taxon>
        <taxon>Neoptera</taxon>
        <taxon>Polyneoptera</taxon>
        <taxon>Dictyoptera</taxon>
        <taxon>Blattodea</taxon>
        <taxon>Blattoidea</taxon>
        <taxon>Termitoidae</taxon>
        <taxon>Termopsidae</taxon>
        <taxon>Zootermopsis</taxon>
    </lineage>
</organism>
<keyword evidence="4" id="KW-1185">Reference proteome</keyword>
<feature type="domain" description="BHLH" evidence="2">
    <location>
        <begin position="1"/>
        <end position="51"/>
    </location>
</feature>
<name>A0A067RVP2_ZOONE</name>
<dbReference type="PANTHER" id="PTHR19290">
    <property type="entry name" value="BASIC HELIX-LOOP-HELIX PROTEIN NEUROGENIN-RELATED"/>
    <property type="match status" value="1"/>
</dbReference>
<dbReference type="InterPro" id="IPR050359">
    <property type="entry name" value="bHLH_transcription_factors"/>
</dbReference>
<dbReference type="InterPro" id="IPR036638">
    <property type="entry name" value="HLH_DNA-bd_sf"/>
</dbReference>
<dbReference type="PANTHER" id="PTHR19290:SF147">
    <property type="entry name" value="HELIX-LOOP-HELIX PROTEIN DELILAH"/>
    <property type="match status" value="1"/>
</dbReference>
<dbReference type="GO" id="GO:0070888">
    <property type="term" value="F:E-box binding"/>
    <property type="evidence" value="ECO:0007669"/>
    <property type="project" value="TreeGrafter"/>
</dbReference>
<dbReference type="InParanoid" id="A0A067RVP2"/>
<dbReference type="GO" id="GO:0046983">
    <property type="term" value="F:protein dimerization activity"/>
    <property type="evidence" value="ECO:0007669"/>
    <property type="project" value="InterPro"/>
</dbReference>
<reference evidence="3 4" key="1">
    <citation type="journal article" date="2014" name="Nat. Commun.">
        <title>Molecular traces of alternative social organization in a termite genome.</title>
        <authorList>
            <person name="Terrapon N."/>
            <person name="Li C."/>
            <person name="Robertson H.M."/>
            <person name="Ji L."/>
            <person name="Meng X."/>
            <person name="Booth W."/>
            <person name="Chen Z."/>
            <person name="Childers C.P."/>
            <person name="Glastad K.M."/>
            <person name="Gokhale K."/>
            <person name="Gowin J."/>
            <person name="Gronenberg W."/>
            <person name="Hermansen R.A."/>
            <person name="Hu H."/>
            <person name="Hunt B.G."/>
            <person name="Huylmans A.K."/>
            <person name="Khalil S.M."/>
            <person name="Mitchell R.D."/>
            <person name="Munoz-Torres M.C."/>
            <person name="Mustard J.A."/>
            <person name="Pan H."/>
            <person name="Reese J.T."/>
            <person name="Scharf M.E."/>
            <person name="Sun F."/>
            <person name="Vogel H."/>
            <person name="Xiao J."/>
            <person name="Yang W."/>
            <person name="Yang Z."/>
            <person name="Yang Z."/>
            <person name="Zhou J."/>
            <person name="Zhu J."/>
            <person name="Brent C.S."/>
            <person name="Elsik C.G."/>
            <person name="Goodisman M.A."/>
            <person name="Liberles D.A."/>
            <person name="Roe R.M."/>
            <person name="Vargo E.L."/>
            <person name="Vilcinskas A."/>
            <person name="Wang J."/>
            <person name="Bornberg-Bauer E."/>
            <person name="Korb J."/>
            <person name="Zhang G."/>
            <person name="Liebig J."/>
        </authorList>
    </citation>
    <scope>NUCLEOTIDE SEQUENCE [LARGE SCALE GENOMIC DNA]</scope>
    <source>
        <tissue evidence="3">Whole organism</tissue>
    </source>
</reference>
<dbReference type="GO" id="GO:0003700">
    <property type="term" value="F:DNA-binding transcription factor activity"/>
    <property type="evidence" value="ECO:0007669"/>
    <property type="project" value="TreeGrafter"/>
</dbReference>
<feature type="region of interest" description="Disordered" evidence="1">
    <location>
        <begin position="132"/>
        <end position="151"/>
    </location>
</feature>
<dbReference type="SMART" id="SM00353">
    <property type="entry name" value="HLH"/>
    <property type="match status" value="1"/>
</dbReference>
<gene>
    <name evidence="3" type="ORF">L798_10817</name>
</gene>
<evidence type="ECO:0000313" key="3">
    <source>
        <dbReference type="EMBL" id="KDR23944.1"/>
    </source>
</evidence>